<evidence type="ECO:0000256" key="2">
    <source>
        <dbReference type="ARBA" id="ARBA00021310"/>
    </source>
</evidence>
<dbReference type="GO" id="GO:0006310">
    <property type="term" value="P:DNA recombination"/>
    <property type="evidence" value="ECO:0007669"/>
    <property type="project" value="UniProtKB-UniRule"/>
</dbReference>
<dbReference type="EMBL" id="AYZL01000020">
    <property type="protein sequence ID" value="KRN03763.1"/>
    <property type="molecule type" value="Genomic_DNA"/>
</dbReference>
<dbReference type="AlphaFoldDB" id="A0A0R2DJX6"/>
<dbReference type="STRING" id="1423744.FC86_GL000875"/>
<accession>A0A0R2DJX6</accession>
<dbReference type="SUPFAM" id="SSF50249">
    <property type="entry name" value="Nucleic acid-binding proteins"/>
    <property type="match status" value="1"/>
</dbReference>
<name>A0A0R2DJX6_9LACO</name>
<keyword evidence="4 7" id="KW-0233">DNA recombination</keyword>
<dbReference type="Proteomes" id="UP000051378">
    <property type="component" value="Unassembled WGS sequence"/>
</dbReference>
<evidence type="ECO:0000256" key="3">
    <source>
        <dbReference type="ARBA" id="ARBA00022763"/>
    </source>
</evidence>
<dbReference type="Gene3D" id="1.20.1440.120">
    <property type="entry name" value="Recombination protein O, C-terminal domain"/>
    <property type="match status" value="1"/>
</dbReference>
<evidence type="ECO:0000313" key="10">
    <source>
        <dbReference type="Proteomes" id="UP000051378"/>
    </source>
</evidence>
<protein>
    <recommendedName>
        <fullName evidence="2 7">DNA repair protein RecO</fullName>
    </recommendedName>
    <alternativeName>
        <fullName evidence="6 7">Recombination protein O</fullName>
    </alternativeName>
</protein>
<dbReference type="SUPFAM" id="SSF57863">
    <property type="entry name" value="ArfGap/RecO-like zinc finger"/>
    <property type="match status" value="1"/>
</dbReference>
<keyword evidence="3 7" id="KW-0227">DNA damage</keyword>
<dbReference type="OrthoDB" id="9797083at2"/>
<evidence type="ECO:0000256" key="7">
    <source>
        <dbReference type="HAMAP-Rule" id="MF_00201"/>
    </source>
</evidence>
<proteinExistence type="inferred from homology"/>
<dbReference type="GO" id="GO:0043590">
    <property type="term" value="C:bacterial nucleoid"/>
    <property type="evidence" value="ECO:0007669"/>
    <property type="project" value="TreeGrafter"/>
</dbReference>
<dbReference type="Pfam" id="PF02565">
    <property type="entry name" value="RecO_C"/>
    <property type="match status" value="1"/>
</dbReference>
<comment type="function">
    <text evidence="7">Involved in DNA repair and RecF pathway recombination.</text>
</comment>
<keyword evidence="10" id="KW-1185">Reference proteome</keyword>
<reference evidence="9 10" key="1">
    <citation type="journal article" date="2015" name="Genome Announc.">
        <title>Expanding the biotechnology potential of lactobacilli through comparative genomics of 213 strains and associated genera.</title>
        <authorList>
            <person name="Sun Z."/>
            <person name="Harris H.M."/>
            <person name="McCann A."/>
            <person name="Guo C."/>
            <person name="Argimon S."/>
            <person name="Zhang W."/>
            <person name="Yang X."/>
            <person name="Jeffery I.B."/>
            <person name="Cooney J.C."/>
            <person name="Kagawa T.F."/>
            <person name="Liu W."/>
            <person name="Song Y."/>
            <person name="Salvetti E."/>
            <person name="Wrobel A."/>
            <person name="Rasinkangas P."/>
            <person name="Parkhill J."/>
            <person name="Rea M.C."/>
            <person name="O'Sullivan O."/>
            <person name="Ritari J."/>
            <person name="Douillard F.P."/>
            <person name="Paul Ross R."/>
            <person name="Yang R."/>
            <person name="Briner A.E."/>
            <person name="Felis G.E."/>
            <person name="de Vos W.M."/>
            <person name="Barrangou R."/>
            <person name="Klaenhammer T.R."/>
            <person name="Caufield P.W."/>
            <person name="Cui Y."/>
            <person name="Zhang H."/>
            <person name="O'Toole P.W."/>
        </authorList>
    </citation>
    <scope>NUCLEOTIDE SEQUENCE [LARGE SCALE GENOMIC DNA]</scope>
    <source>
        <strain evidence="9 10">DSM 23037</strain>
    </source>
</reference>
<comment type="caution">
    <text evidence="9">The sequence shown here is derived from an EMBL/GenBank/DDBJ whole genome shotgun (WGS) entry which is preliminary data.</text>
</comment>
<evidence type="ECO:0000259" key="8">
    <source>
        <dbReference type="Pfam" id="PF11967"/>
    </source>
</evidence>
<dbReference type="InterPro" id="IPR037278">
    <property type="entry name" value="ARFGAP/RecO"/>
</dbReference>
<dbReference type="Gene3D" id="2.40.50.140">
    <property type="entry name" value="Nucleic acid-binding proteins"/>
    <property type="match status" value="1"/>
</dbReference>
<dbReference type="GO" id="GO:0006302">
    <property type="term" value="P:double-strand break repair"/>
    <property type="evidence" value="ECO:0007669"/>
    <property type="project" value="TreeGrafter"/>
</dbReference>
<dbReference type="RefSeq" id="WP_056975079.1">
    <property type="nucleotide sequence ID" value="NZ_AYZL01000020.1"/>
</dbReference>
<feature type="domain" description="DNA replication/recombination mediator RecO N-terminal" evidence="8">
    <location>
        <begin position="1"/>
        <end position="78"/>
    </location>
</feature>
<evidence type="ECO:0000313" key="9">
    <source>
        <dbReference type="EMBL" id="KRN03763.1"/>
    </source>
</evidence>
<dbReference type="Pfam" id="PF11967">
    <property type="entry name" value="RecO_N"/>
    <property type="match status" value="1"/>
</dbReference>
<comment type="similarity">
    <text evidence="1 7">Belongs to the RecO family.</text>
</comment>
<dbReference type="InterPro" id="IPR042242">
    <property type="entry name" value="RecO_C"/>
</dbReference>
<keyword evidence="5 7" id="KW-0234">DNA repair</keyword>
<organism evidence="9 10">
    <name type="scientific">Holzapfeliella floricola DSM 23037 = JCM 16512</name>
    <dbReference type="NCBI Taxonomy" id="1423744"/>
    <lineage>
        <taxon>Bacteria</taxon>
        <taxon>Bacillati</taxon>
        <taxon>Bacillota</taxon>
        <taxon>Bacilli</taxon>
        <taxon>Lactobacillales</taxon>
        <taxon>Lactobacillaceae</taxon>
        <taxon>Holzapfeliella</taxon>
    </lineage>
</organism>
<dbReference type="NCBIfam" id="TIGR00613">
    <property type="entry name" value="reco"/>
    <property type="match status" value="1"/>
</dbReference>
<dbReference type="HAMAP" id="MF_00201">
    <property type="entry name" value="RecO"/>
    <property type="match status" value="1"/>
</dbReference>
<sequence>MNKQWVEGIVFKRQPYQETDVLVRIFTQDYGLFTMIVKGAKRPKSKLNSSVLNFSYGHYLIDIKPNRISRLNTTKKVTQFETIITDIEKSAYATFLCDLANHAFVDYQVENDYYNLLKQALLKINEGKNPEIVMQIFQLKMLKAFGVAPELKKCVICHNTVGDFKYSIEKGGILCQKHLSQINNIQLLDLSVQEVSLLRTLAFVPLDKLNQVTIKLKTQSRLSKAIDRIYNETLEMNLKSKQYLNQMTDWLIV</sequence>
<evidence type="ECO:0000256" key="4">
    <source>
        <dbReference type="ARBA" id="ARBA00023172"/>
    </source>
</evidence>
<dbReference type="InterPro" id="IPR003717">
    <property type="entry name" value="RecO"/>
</dbReference>
<evidence type="ECO:0000256" key="5">
    <source>
        <dbReference type="ARBA" id="ARBA00023204"/>
    </source>
</evidence>
<evidence type="ECO:0000256" key="1">
    <source>
        <dbReference type="ARBA" id="ARBA00007452"/>
    </source>
</evidence>
<dbReference type="PATRIC" id="fig|1423744.4.peg.900"/>
<evidence type="ECO:0000256" key="6">
    <source>
        <dbReference type="ARBA" id="ARBA00033409"/>
    </source>
</evidence>
<dbReference type="PANTHER" id="PTHR33991">
    <property type="entry name" value="DNA REPAIR PROTEIN RECO"/>
    <property type="match status" value="1"/>
</dbReference>
<dbReference type="InterPro" id="IPR022572">
    <property type="entry name" value="DNA_rep/recomb_RecO_N"/>
</dbReference>
<dbReference type="InterPro" id="IPR012340">
    <property type="entry name" value="NA-bd_OB-fold"/>
</dbReference>
<gene>
    <name evidence="7" type="primary">recO</name>
    <name evidence="9" type="ORF">FC86_GL000875</name>
</gene>
<dbReference type="PANTHER" id="PTHR33991:SF1">
    <property type="entry name" value="DNA REPAIR PROTEIN RECO"/>
    <property type="match status" value="1"/>
</dbReference>